<reference evidence="1 2" key="1">
    <citation type="submission" date="2018-06" db="EMBL/GenBank/DDBJ databases">
        <authorList>
            <consortium name="Pathogen Informatics"/>
            <person name="Doyle S."/>
        </authorList>
    </citation>
    <scope>NUCLEOTIDE SEQUENCE [LARGE SCALE GENOMIC DNA]</scope>
    <source>
        <strain evidence="1 2">NCTC12151</strain>
    </source>
</reference>
<evidence type="ECO:0000313" key="2">
    <source>
        <dbReference type="Proteomes" id="UP000249005"/>
    </source>
</evidence>
<dbReference type="Proteomes" id="UP000249005">
    <property type="component" value="Chromosome 1"/>
</dbReference>
<dbReference type="InterPro" id="IPR007337">
    <property type="entry name" value="RelB/DinJ"/>
</dbReference>
<gene>
    <name evidence="1" type="ORF">NCTC12151_02301</name>
</gene>
<dbReference type="KEGG" id="lri:NCTC12151_02301"/>
<dbReference type="AlphaFoldDB" id="A0A2X4V0Q8"/>
<proteinExistence type="predicted"/>
<dbReference type="InterPro" id="IPR013321">
    <property type="entry name" value="Arc_rbn_hlx_hlx"/>
</dbReference>
<dbReference type="GO" id="GO:0043565">
    <property type="term" value="F:sequence-specific DNA binding"/>
    <property type="evidence" value="ECO:0007669"/>
    <property type="project" value="UniProtKB-ARBA"/>
</dbReference>
<dbReference type="GO" id="GO:0006355">
    <property type="term" value="P:regulation of DNA-templated transcription"/>
    <property type="evidence" value="ECO:0007669"/>
    <property type="project" value="InterPro"/>
</dbReference>
<dbReference type="EMBL" id="LS483470">
    <property type="protein sequence ID" value="SQI41728.1"/>
    <property type="molecule type" value="Genomic_DNA"/>
</dbReference>
<dbReference type="RefSeq" id="WP_111740765.1">
    <property type="nucleotide sequence ID" value="NZ_LR698987.1"/>
</dbReference>
<name>A0A2X4V0Q8_9GAMM</name>
<sequence length="78" mass="8716">MNSAMLKVRVSEELKAAVAKTAHEYNLDMSSFIRLVLTHATKTNQIPNSTTQAAIHELEDGHGERATSVDEFWKGIFK</sequence>
<keyword evidence="2" id="KW-1185">Reference proteome</keyword>
<dbReference type="OrthoDB" id="6459776at2"/>
<dbReference type="Gene3D" id="1.10.1220.10">
    <property type="entry name" value="Met repressor-like"/>
    <property type="match status" value="1"/>
</dbReference>
<evidence type="ECO:0000313" key="1">
    <source>
        <dbReference type="EMBL" id="SQI41728.1"/>
    </source>
</evidence>
<accession>A0A2X4V0Q8</accession>
<protein>
    <submittedName>
        <fullName evidence="1">Addiction module antitoxin, RelB/DinJ family</fullName>
    </submittedName>
</protein>
<dbReference type="Pfam" id="PF04221">
    <property type="entry name" value="RelB"/>
    <property type="match status" value="1"/>
</dbReference>
<organism evidence="1 2">
    <name type="scientific">Leminorella richardii</name>
    <dbReference type="NCBI Taxonomy" id="158841"/>
    <lineage>
        <taxon>Bacteria</taxon>
        <taxon>Pseudomonadati</taxon>
        <taxon>Pseudomonadota</taxon>
        <taxon>Gammaproteobacteria</taxon>
        <taxon>Enterobacterales</taxon>
        <taxon>Budviciaceae</taxon>
        <taxon>Leminorella</taxon>
    </lineage>
</organism>